<evidence type="ECO:0000256" key="1">
    <source>
        <dbReference type="ARBA" id="ARBA00004635"/>
    </source>
</evidence>
<dbReference type="Pfam" id="PF05504">
    <property type="entry name" value="Spore_GerAC"/>
    <property type="match status" value="1"/>
</dbReference>
<comment type="subcellular location">
    <subcellularLocation>
        <location evidence="1">Membrane</location>
        <topology evidence="1">Lipid-anchor</topology>
    </subcellularLocation>
</comment>
<dbReference type="Proteomes" id="UP000196594">
    <property type="component" value="Unassembled WGS sequence"/>
</dbReference>
<keyword evidence="3" id="KW-0309">Germination</keyword>
<organism evidence="10 11">
    <name type="scientific">Solibacillus kalamii</name>
    <dbReference type="NCBI Taxonomy" id="1748298"/>
    <lineage>
        <taxon>Bacteria</taxon>
        <taxon>Bacillati</taxon>
        <taxon>Bacillota</taxon>
        <taxon>Bacilli</taxon>
        <taxon>Bacillales</taxon>
        <taxon>Caryophanaceae</taxon>
        <taxon>Solibacillus</taxon>
    </lineage>
</organism>
<dbReference type="PROSITE" id="PS51257">
    <property type="entry name" value="PROKAR_LIPOPROTEIN"/>
    <property type="match status" value="1"/>
</dbReference>
<keyword evidence="11" id="KW-1185">Reference proteome</keyword>
<keyword evidence="5" id="KW-0472">Membrane</keyword>
<keyword evidence="6" id="KW-0564">Palmitate</keyword>
<dbReference type="PANTHER" id="PTHR35789:SF1">
    <property type="entry name" value="SPORE GERMINATION PROTEIN B3"/>
    <property type="match status" value="1"/>
</dbReference>
<dbReference type="InterPro" id="IPR008844">
    <property type="entry name" value="Spore_GerAC-like"/>
</dbReference>
<evidence type="ECO:0000256" key="6">
    <source>
        <dbReference type="ARBA" id="ARBA00023139"/>
    </source>
</evidence>
<evidence type="ECO:0000256" key="4">
    <source>
        <dbReference type="ARBA" id="ARBA00022729"/>
    </source>
</evidence>
<keyword evidence="7" id="KW-0449">Lipoprotein</keyword>
<dbReference type="InterPro" id="IPR038501">
    <property type="entry name" value="Spore_GerAC_C_sf"/>
</dbReference>
<evidence type="ECO:0000259" key="9">
    <source>
        <dbReference type="Pfam" id="PF25198"/>
    </source>
</evidence>
<comment type="similarity">
    <text evidence="2">Belongs to the GerABKC lipoprotein family.</text>
</comment>
<name>A0ABX3ZIC3_9BACL</name>
<evidence type="ECO:0000256" key="5">
    <source>
        <dbReference type="ARBA" id="ARBA00023136"/>
    </source>
</evidence>
<feature type="domain" description="Spore germination protein N-terminal" evidence="9">
    <location>
        <begin position="28"/>
        <end position="200"/>
    </location>
</feature>
<dbReference type="InterPro" id="IPR057336">
    <property type="entry name" value="GerAC_N"/>
</dbReference>
<proteinExistence type="inferred from homology"/>
<evidence type="ECO:0000313" key="10">
    <source>
        <dbReference type="EMBL" id="OUZ39471.1"/>
    </source>
</evidence>
<dbReference type="PANTHER" id="PTHR35789">
    <property type="entry name" value="SPORE GERMINATION PROTEIN B3"/>
    <property type="match status" value="1"/>
</dbReference>
<accession>A0ABX3ZIC3</accession>
<sequence length="373" mass="43001">MKYLPPKINASMVILIFCTFFLSGCAFKDIDKSVFVAMIAIDTSDDEEKPYKVTLKLYEPTGSFKEATEPEYSYLVENGKSLSEAIRKMESYSDKELEFGHSKLIVLGEELVKENKNKEILDFLVRRADIQMISWITVGRPTAEEVIKMVPQGESAAYPELFNYFENNGTNTPYIVTTHLFKFRRNMKENGIDSVLPIIEMNKEAEHFEINKSLLIARNKEPYELNPLNTMIYNMLTRNTDANLLINEDGDYFIAYIDTIKSKYKVNIKDQHDIKLDLQINLNGSISESKKPMKNKDLPLYNKELKKESEEKITQFVMEMKNLGYDPLGFGIDYKAKVFHNRRMTDAEWMEAYKKAKVNVTVVPGLKSTGSIQ</sequence>
<dbReference type="Gene3D" id="3.30.300.210">
    <property type="entry name" value="Nutrient germinant receptor protein C, domain 3"/>
    <property type="match status" value="1"/>
</dbReference>
<feature type="domain" description="Spore germination GerAC-like C-terminal" evidence="8">
    <location>
        <begin position="223"/>
        <end position="362"/>
    </location>
</feature>
<gene>
    <name evidence="10" type="ORF">CBM15_07375</name>
</gene>
<evidence type="ECO:0000259" key="8">
    <source>
        <dbReference type="Pfam" id="PF05504"/>
    </source>
</evidence>
<evidence type="ECO:0000313" key="11">
    <source>
        <dbReference type="Proteomes" id="UP000196594"/>
    </source>
</evidence>
<keyword evidence="4" id="KW-0732">Signal</keyword>
<reference evidence="10 11" key="1">
    <citation type="journal article" date="2017" name="Int. J. Syst. Evol. Microbiol.">
        <title>Solibacillus kalamii sp. nov., isolated from a high-efficiency particulate arrestance filter system used in the International Space Station.</title>
        <authorList>
            <person name="Checinska Sielaff A."/>
            <person name="Kumar R.M."/>
            <person name="Pal D."/>
            <person name="Mayilraj S."/>
            <person name="Venkateswaran K."/>
        </authorList>
    </citation>
    <scope>NUCLEOTIDE SEQUENCE [LARGE SCALE GENOMIC DNA]</scope>
    <source>
        <strain evidence="10 11">ISSFR-015</strain>
    </source>
</reference>
<dbReference type="RefSeq" id="WP_087616756.1">
    <property type="nucleotide sequence ID" value="NZ_JAFBEY010000001.1"/>
</dbReference>
<comment type="caution">
    <text evidence="10">The sequence shown here is derived from an EMBL/GenBank/DDBJ whole genome shotgun (WGS) entry which is preliminary data.</text>
</comment>
<dbReference type="EMBL" id="NHNT01000003">
    <property type="protein sequence ID" value="OUZ39471.1"/>
    <property type="molecule type" value="Genomic_DNA"/>
</dbReference>
<evidence type="ECO:0000256" key="2">
    <source>
        <dbReference type="ARBA" id="ARBA00007886"/>
    </source>
</evidence>
<evidence type="ECO:0000256" key="3">
    <source>
        <dbReference type="ARBA" id="ARBA00022544"/>
    </source>
</evidence>
<dbReference type="NCBIfam" id="TIGR02887">
    <property type="entry name" value="spore_ger_x_C"/>
    <property type="match status" value="1"/>
</dbReference>
<protein>
    <submittedName>
        <fullName evidence="10">Spore gernimation protein</fullName>
    </submittedName>
</protein>
<dbReference type="Pfam" id="PF25198">
    <property type="entry name" value="Spore_GerAC_N"/>
    <property type="match status" value="1"/>
</dbReference>
<dbReference type="InterPro" id="IPR046953">
    <property type="entry name" value="Spore_GerAC-like_C"/>
</dbReference>
<evidence type="ECO:0000256" key="7">
    <source>
        <dbReference type="ARBA" id="ARBA00023288"/>
    </source>
</evidence>